<evidence type="ECO:0008006" key="3">
    <source>
        <dbReference type="Google" id="ProtNLM"/>
    </source>
</evidence>
<comment type="caution">
    <text evidence="1">The sequence shown here is derived from an EMBL/GenBank/DDBJ whole genome shotgun (WGS) entry which is preliminary data.</text>
</comment>
<dbReference type="OrthoDB" id="9803687at2"/>
<dbReference type="Proteomes" id="UP000078486">
    <property type="component" value="Unassembled WGS sequence"/>
</dbReference>
<reference evidence="1 2" key="1">
    <citation type="submission" date="2016-01" db="EMBL/GenBank/DDBJ databases">
        <title>High potential of lignocellulose degradation of a new Verrucomicrobia species.</title>
        <authorList>
            <person name="Wang Y."/>
            <person name="Shi Y."/>
            <person name="Qiu Z."/>
            <person name="Liu S."/>
            <person name="Yang H."/>
        </authorList>
    </citation>
    <scope>NUCLEOTIDE SEQUENCE [LARGE SCALE GENOMIC DNA]</scope>
    <source>
        <strain evidence="1 2">TSB47</strain>
    </source>
</reference>
<gene>
    <name evidence="1" type="ORF">AW736_12230</name>
</gene>
<evidence type="ECO:0000313" key="2">
    <source>
        <dbReference type="Proteomes" id="UP000078486"/>
    </source>
</evidence>
<dbReference type="InterPro" id="IPR038071">
    <property type="entry name" value="UROD/MetE-like_sf"/>
</dbReference>
<name>A0A178II54_9BACT</name>
<accession>A0A178II54</accession>
<sequence length="370" mass="41367">MPAATRHARWKTLLSAVRRQPLEYCPAFSEIAARWEDWWHFRADRPLMLAASRLRDDGYWGRGFRFFDDPEAWLRALVGQVENTRRLGELLPWVRVDIGPEAPAAFLGAPLHLSEEEQTAWNTPTIESWSPPPVFQFDPDNKWFRLVLALLARAAEGARGRYLVCLPDMGGAIDVLVNMRSPTLLCMDIMDDAREAVKASAMQIADAWAPMYDQILDTILERGAGYLNQMSPWSDEAYVVPTCDFTALVGPDDFAEICLPSLRRQAEHAGRICFHLDGPQAARHAGTLGRQDWIHTVQYSPGAGTPSALAKLDMLRGLQEAGKPVLVITPKNEAAELARKLDPRGLAIWVDENLTPAEADEFDAIIKSLN</sequence>
<dbReference type="RefSeq" id="WP_068770515.1">
    <property type="nucleotide sequence ID" value="NZ_CP109796.1"/>
</dbReference>
<dbReference type="Gene3D" id="3.20.20.210">
    <property type="match status" value="1"/>
</dbReference>
<dbReference type="EMBL" id="LRRQ01000085">
    <property type="protein sequence ID" value="OAM89624.1"/>
    <property type="molecule type" value="Genomic_DNA"/>
</dbReference>
<organism evidence="1 2">
    <name type="scientific">Termitidicoccus mucosus</name>
    <dbReference type="NCBI Taxonomy" id="1184151"/>
    <lineage>
        <taxon>Bacteria</taxon>
        <taxon>Pseudomonadati</taxon>
        <taxon>Verrucomicrobiota</taxon>
        <taxon>Opitutia</taxon>
        <taxon>Opitutales</taxon>
        <taxon>Opitutaceae</taxon>
        <taxon>Termitidicoccus</taxon>
    </lineage>
</organism>
<keyword evidence="2" id="KW-1185">Reference proteome</keyword>
<protein>
    <recommendedName>
        <fullName evidence="3">Uroporphyrinogen decarboxylase (URO-D) domain-containing protein</fullName>
    </recommendedName>
</protein>
<dbReference type="STRING" id="1184151.AW736_12230"/>
<evidence type="ECO:0000313" key="1">
    <source>
        <dbReference type="EMBL" id="OAM89624.1"/>
    </source>
</evidence>
<proteinExistence type="predicted"/>
<dbReference type="AlphaFoldDB" id="A0A178II54"/>